<reference evidence="14 15" key="1">
    <citation type="submission" date="2023-02" db="EMBL/GenBank/DDBJ databases">
        <title>LHISI_Scaffold_Assembly.</title>
        <authorList>
            <person name="Stuart O.P."/>
            <person name="Cleave R."/>
            <person name="Magrath M.J.L."/>
            <person name="Mikheyev A.S."/>
        </authorList>
    </citation>
    <scope>NUCLEOTIDE SEQUENCE [LARGE SCALE GENOMIC DNA]</scope>
    <source>
        <strain evidence="14">Daus_M_001</strain>
        <tissue evidence="14">Leg muscle</tissue>
    </source>
</reference>
<feature type="compositionally biased region" description="Low complexity" evidence="11">
    <location>
        <begin position="58"/>
        <end position="68"/>
    </location>
</feature>
<keyword evidence="10" id="KW-0807">Transducer</keyword>
<protein>
    <recommendedName>
        <fullName evidence="13">G-protein coupled receptors family 1 profile domain-containing protein</fullName>
    </recommendedName>
</protein>
<comment type="caution">
    <text evidence="14">The sequence shown here is derived from an EMBL/GenBank/DDBJ whole genome shotgun (WGS) entry which is preliminary data.</text>
</comment>
<name>A0ABQ9FZX9_9NEOP</name>
<keyword evidence="9" id="KW-0675">Receptor</keyword>
<comment type="similarity">
    <text evidence="2">Belongs to the G-protein coupled receptor 1 family.</text>
</comment>
<evidence type="ECO:0000313" key="15">
    <source>
        <dbReference type="Proteomes" id="UP001159363"/>
    </source>
</evidence>
<dbReference type="InterPro" id="IPR017452">
    <property type="entry name" value="GPCR_Rhodpsn_7TM"/>
</dbReference>
<evidence type="ECO:0000256" key="9">
    <source>
        <dbReference type="ARBA" id="ARBA00023170"/>
    </source>
</evidence>
<evidence type="ECO:0000313" key="14">
    <source>
        <dbReference type="EMBL" id="KAJ8865792.1"/>
    </source>
</evidence>
<feature type="transmembrane region" description="Helical" evidence="12">
    <location>
        <begin position="100"/>
        <end position="122"/>
    </location>
</feature>
<keyword evidence="4 12" id="KW-0812">Transmembrane</keyword>
<keyword evidence="8" id="KW-1015">Disulfide bond</keyword>
<feature type="region of interest" description="Disordered" evidence="11">
    <location>
        <begin position="279"/>
        <end position="304"/>
    </location>
</feature>
<evidence type="ECO:0000256" key="12">
    <source>
        <dbReference type="SAM" id="Phobius"/>
    </source>
</evidence>
<keyword evidence="3" id="KW-1003">Cell membrane</keyword>
<evidence type="ECO:0000256" key="2">
    <source>
        <dbReference type="ARBA" id="ARBA00010663"/>
    </source>
</evidence>
<dbReference type="PROSITE" id="PS50262">
    <property type="entry name" value="G_PROTEIN_RECEP_F1_2"/>
    <property type="match status" value="1"/>
</dbReference>
<evidence type="ECO:0000256" key="8">
    <source>
        <dbReference type="ARBA" id="ARBA00023157"/>
    </source>
</evidence>
<feature type="transmembrane region" description="Helical" evidence="12">
    <location>
        <begin position="142"/>
        <end position="161"/>
    </location>
</feature>
<keyword evidence="5 12" id="KW-1133">Transmembrane helix</keyword>
<keyword evidence="6" id="KW-0297">G-protein coupled receptor</keyword>
<dbReference type="InterPro" id="IPR000276">
    <property type="entry name" value="GPCR_Rhodpsn"/>
</dbReference>
<dbReference type="Proteomes" id="UP001159363">
    <property type="component" value="Chromosome 16"/>
</dbReference>
<keyword evidence="7 12" id="KW-0472">Membrane</keyword>
<evidence type="ECO:0000256" key="5">
    <source>
        <dbReference type="ARBA" id="ARBA00022989"/>
    </source>
</evidence>
<feature type="region of interest" description="Disordered" evidence="11">
    <location>
        <begin position="26"/>
        <end position="84"/>
    </location>
</feature>
<evidence type="ECO:0000259" key="13">
    <source>
        <dbReference type="PROSITE" id="PS50262"/>
    </source>
</evidence>
<evidence type="ECO:0000256" key="10">
    <source>
        <dbReference type="ARBA" id="ARBA00023224"/>
    </source>
</evidence>
<proteinExistence type="inferred from homology"/>
<dbReference type="Gene3D" id="1.20.1070.10">
    <property type="entry name" value="Rhodopsin 7-helix transmembrane proteins"/>
    <property type="match status" value="1"/>
</dbReference>
<sequence length="444" mass="48715">MYAVGVTAGGFLRVFQCSGHSTRCFSTGAAPRRSNESQLSMLQTPAPLPPRHKKHKSSSGAASSGAAGRSHKSRKGGGELGGLSQHHKKLRFALAKERKASTTLGIIMSAFTICWLPFFVLALIRPFLHDRSSSIPSWLSSLFLWLGYANSLLNPIIYATLNRDFRRPFQQILYFRCGSLNHMMREEFYHSQYGDPDHQQYYGAHPGDAGAYEEAEVTRVAAVDDEEDAAPEAVGETRHIRADESFLIFASPSGPAEFVRIGQTDNFGGLSSARVLRPDSSAAEGSSLPASPGATDATRRDATDCGEFERSNTQTENERRKDCSHSCLQWTLDAGPHSHVSCLEREGLRLLFAVLVGLGQSTLYNCTVLQQEVDSSAIKLTTRRAYFCQWSLPSCVLPLGGLSRGNTDPDKLEVQNMYSGFTFAIGSQIIRHTLEDSEPIADLQ</sequence>
<feature type="domain" description="G-protein coupled receptors family 1 profile" evidence="13">
    <location>
        <begin position="96"/>
        <end position="158"/>
    </location>
</feature>
<evidence type="ECO:0000256" key="4">
    <source>
        <dbReference type="ARBA" id="ARBA00022692"/>
    </source>
</evidence>
<evidence type="ECO:0000256" key="11">
    <source>
        <dbReference type="SAM" id="MobiDB-lite"/>
    </source>
</evidence>
<dbReference type="PRINTS" id="PR00237">
    <property type="entry name" value="GPCRRHODOPSN"/>
</dbReference>
<evidence type="ECO:0000256" key="1">
    <source>
        <dbReference type="ARBA" id="ARBA00004651"/>
    </source>
</evidence>
<comment type="subcellular location">
    <subcellularLocation>
        <location evidence="1">Cell membrane</location>
        <topology evidence="1">Multi-pass membrane protein</topology>
    </subcellularLocation>
</comment>
<accession>A0ABQ9FZX9</accession>
<gene>
    <name evidence="14" type="ORF">PR048_033314</name>
</gene>
<dbReference type="EMBL" id="JARBHB010000017">
    <property type="protein sequence ID" value="KAJ8865792.1"/>
    <property type="molecule type" value="Genomic_DNA"/>
</dbReference>
<keyword evidence="15" id="KW-1185">Reference proteome</keyword>
<evidence type="ECO:0000256" key="6">
    <source>
        <dbReference type="ARBA" id="ARBA00023040"/>
    </source>
</evidence>
<evidence type="ECO:0000256" key="7">
    <source>
        <dbReference type="ARBA" id="ARBA00023136"/>
    </source>
</evidence>
<evidence type="ECO:0000256" key="3">
    <source>
        <dbReference type="ARBA" id="ARBA00022475"/>
    </source>
</evidence>
<dbReference type="SUPFAM" id="SSF81321">
    <property type="entry name" value="Family A G protein-coupled receptor-like"/>
    <property type="match status" value="1"/>
</dbReference>
<dbReference type="PANTHER" id="PTHR24248:SF199">
    <property type="entry name" value="IP13425P-RELATED"/>
    <property type="match status" value="1"/>
</dbReference>
<organism evidence="14 15">
    <name type="scientific">Dryococelus australis</name>
    <dbReference type="NCBI Taxonomy" id="614101"/>
    <lineage>
        <taxon>Eukaryota</taxon>
        <taxon>Metazoa</taxon>
        <taxon>Ecdysozoa</taxon>
        <taxon>Arthropoda</taxon>
        <taxon>Hexapoda</taxon>
        <taxon>Insecta</taxon>
        <taxon>Pterygota</taxon>
        <taxon>Neoptera</taxon>
        <taxon>Polyneoptera</taxon>
        <taxon>Phasmatodea</taxon>
        <taxon>Verophasmatodea</taxon>
        <taxon>Anareolatae</taxon>
        <taxon>Phasmatidae</taxon>
        <taxon>Eurycanthinae</taxon>
        <taxon>Dryococelus</taxon>
    </lineage>
</organism>
<dbReference type="PANTHER" id="PTHR24248">
    <property type="entry name" value="ADRENERGIC RECEPTOR-RELATED G-PROTEIN COUPLED RECEPTOR"/>
    <property type="match status" value="1"/>
</dbReference>
<dbReference type="Pfam" id="PF00001">
    <property type="entry name" value="7tm_1"/>
    <property type="match status" value="1"/>
</dbReference>